<evidence type="ECO:0000256" key="1">
    <source>
        <dbReference type="SAM" id="Phobius"/>
    </source>
</evidence>
<keyword evidence="1" id="KW-0472">Membrane</keyword>
<sequence length="103" mass="11536">MESAWRLIWALPLVLFLGVVAIIVIRRVGSPQARPPSSARLRLCESLQLSTETHLHLVEVDERVHLVIESTRPVVQHWPDTVATTAGSPAHPWLVRLQKARAP</sequence>
<name>A0A841HDL8_9GAMM</name>
<dbReference type="Proteomes" id="UP000588068">
    <property type="component" value="Unassembled WGS sequence"/>
</dbReference>
<keyword evidence="2" id="KW-0966">Cell projection</keyword>
<keyword evidence="2" id="KW-0969">Cilium</keyword>
<keyword evidence="1" id="KW-0812">Transmembrane</keyword>
<gene>
    <name evidence="2" type="ORF">HNQ60_000027</name>
</gene>
<reference evidence="2 3" key="1">
    <citation type="submission" date="2020-08" db="EMBL/GenBank/DDBJ databases">
        <title>Genomic Encyclopedia of Type Strains, Phase IV (KMG-IV): sequencing the most valuable type-strain genomes for metagenomic binning, comparative biology and taxonomic classification.</title>
        <authorList>
            <person name="Goeker M."/>
        </authorList>
    </citation>
    <scope>NUCLEOTIDE SEQUENCE [LARGE SCALE GENOMIC DNA]</scope>
    <source>
        <strain evidence="2 3">DSM 26723</strain>
    </source>
</reference>
<dbReference type="AlphaFoldDB" id="A0A841HDL8"/>
<keyword evidence="1" id="KW-1133">Transmembrane helix</keyword>
<keyword evidence="3" id="KW-1185">Reference proteome</keyword>
<feature type="transmembrane region" description="Helical" evidence="1">
    <location>
        <begin position="6"/>
        <end position="25"/>
    </location>
</feature>
<organism evidence="2 3">
    <name type="scientific">Povalibacter uvarum</name>
    <dbReference type="NCBI Taxonomy" id="732238"/>
    <lineage>
        <taxon>Bacteria</taxon>
        <taxon>Pseudomonadati</taxon>
        <taxon>Pseudomonadota</taxon>
        <taxon>Gammaproteobacteria</taxon>
        <taxon>Steroidobacterales</taxon>
        <taxon>Steroidobacteraceae</taxon>
        <taxon>Povalibacter</taxon>
    </lineage>
</organism>
<accession>A0A841HDL8</accession>
<dbReference type="RefSeq" id="WP_184328997.1">
    <property type="nucleotide sequence ID" value="NZ_JACHHZ010000001.1"/>
</dbReference>
<evidence type="ECO:0000313" key="2">
    <source>
        <dbReference type="EMBL" id="MBB6091181.1"/>
    </source>
</evidence>
<evidence type="ECO:0000313" key="3">
    <source>
        <dbReference type="Proteomes" id="UP000588068"/>
    </source>
</evidence>
<protein>
    <submittedName>
        <fullName evidence="2">Flagellar biogenesis protein FliO</fullName>
    </submittedName>
</protein>
<dbReference type="EMBL" id="JACHHZ010000001">
    <property type="protein sequence ID" value="MBB6091181.1"/>
    <property type="molecule type" value="Genomic_DNA"/>
</dbReference>
<proteinExistence type="predicted"/>
<comment type="caution">
    <text evidence="2">The sequence shown here is derived from an EMBL/GenBank/DDBJ whole genome shotgun (WGS) entry which is preliminary data.</text>
</comment>
<keyword evidence="2" id="KW-0282">Flagellum</keyword>